<keyword evidence="2" id="KW-1185">Reference proteome</keyword>
<evidence type="ECO:0000313" key="2">
    <source>
        <dbReference type="Proteomes" id="UP000799118"/>
    </source>
</evidence>
<protein>
    <submittedName>
        <fullName evidence="1">Uncharacterized protein</fullName>
    </submittedName>
</protein>
<sequence length="128" mass="14967">MSKRIWLPLALSRKKAWRKGLRCLRQKRRRIIWKHDVEISFHTILRTRYTARRQLGQGNSGLVALAAQPKTGNSPTKSRSSFQTLIRSLLDIPTAPNTPERPHRWINPNNALSRQRAYLDLTQLWEGF</sequence>
<proteinExistence type="predicted"/>
<gene>
    <name evidence="1" type="ORF">BT96DRAFT_947070</name>
</gene>
<dbReference type="AlphaFoldDB" id="A0A6A4GVT6"/>
<dbReference type="EMBL" id="ML769709">
    <property type="protein sequence ID" value="KAE9389167.1"/>
    <property type="molecule type" value="Genomic_DNA"/>
</dbReference>
<dbReference type="Proteomes" id="UP000799118">
    <property type="component" value="Unassembled WGS sequence"/>
</dbReference>
<accession>A0A6A4GVT6</accession>
<reference evidence="1" key="1">
    <citation type="journal article" date="2019" name="Environ. Microbiol.">
        <title>Fungal ecological strategies reflected in gene transcription - a case study of two litter decomposers.</title>
        <authorList>
            <person name="Barbi F."/>
            <person name="Kohler A."/>
            <person name="Barry K."/>
            <person name="Baskaran P."/>
            <person name="Daum C."/>
            <person name="Fauchery L."/>
            <person name="Ihrmark K."/>
            <person name="Kuo A."/>
            <person name="LaButti K."/>
            <person name="Lipzen A."/>
            <person name="Morin E."/>
            <person name="Grigoriev I.V."/>
            <person name="Henrissat B."/>
            <person name="Lindahl B."/>
            <person name="Martin F."/>
        </authorList>
    </citation>
    <scope>NUCLEOTIDE SEQUENCE</scope>
    <source>
        <strain evidence="1">JB14</strain>
    </source>
</reference>
<organism evidence="1 2">
    <name type="scientific">Gymnopus androsaceus JB14</name>
    <dbReference type="NCBI Taxonomy" id="1447944"/>
    <lineage>
        <taxon>Eukaryota</taxon>
        <taxon>Fungi</taxon>
        <taxon>Dikarya</taxon>
        <taxon>Basidiomycota</taxon>
        <taxon>Agaricomycotina</taxon>
        <taxon>Agaricomycetes</taxon>
        <taxon>Agaricomycetidae</taxon>
        <taxon>Agaricales</taxon>
        <taxon>Marasmiineae</taxon>
        <taxon>Omphalotaceae</taxon>
        <taxon>Gymnopus</taxon>
    </lineage>
</organism>
<name>A0A6A4GVT6_9AGAR</name>
<evidence type="ECO:0000313" key="1">
    <source>
        <dbReference type="EMBL" id="KAE9389167.1"/>
    </source>
</evidence>